<reference evidence="2 3" key="1">
    <citation type="submission" date="2019-03" db="EMBL/GenBank/DDBJ databases">
        <title>Genomic Encyclopedia of Type Strains, Phase IV (KMG-IV): sequencing the most valuable type-strain genomes for metagenomic binning, comparative biology and taxonomic classification.</title>
        <authorList>
            <person name="Goeker M."/>
        </authorList>
    </citation>
    <scope>NUCLEOTIDE SEQUENCE [LARGE SCALE GENOMIC DNA]</scope>
    <source>
        <strain evidence="2 3">LX-B</strain>
    </source>
</reference>
<evidence type="ECO:0000313" key="3">
    <source>
        <dbReference type="Proteomes" id="UP000295008"/>
    </source>
</evidence>
<protein>
    <submittedName>
        <fullName evidence="2">Porin-like protein</fullName>
    </submittedName>
</protein>
<keyword evidence="3" id="KW-1185">Reference proteome</keyword>
<dbReference type="GO" id="GO:0016020">
    <property type="term" value="C:membrane"/>
    <property type="evidence" value="ECO:0007669"/>
    <property type="project" value="InterPro"/>
</dbReference>
<evidence type="ECO:0000313" key="2">
    <source>
        <dbReference type="EMBL" id="TCL65298.1"/>
    </source>
</evidence>
<feature type="chain" id="PRO_5039026129" evidence="1">
    <location>
        <begin position="20"/>
        <end position="304"/>
    </location>
</feature>
<accession>A0A4R1RGW7</accession>
<comment type="caution">
    <text evidence="2">The sequence shown here is derived from an EMBL/GenBank/DDBJ whole genome shotgun (WGS) entry which is preliminary data.</text>
</comment>
<proteinExistence type="predicted"/>
<keyword evidence="1" id="KW-0732">Signal</keyword>
<evidence type="ECO:0000256" key="1">
    <source>
        <dbReference type="SAM" id="SignalP"/>
    </source>
</evidence>
<feature type="signal peptide" evidence="1">
    <location>
        <begin position="1"/>
        <end position="19"/>
    </location>
</feature>
<organism evidence="2 3">
    <name type="scientific">Hydrogenispora ethanolica</name>
    <dbReference type="NCBI Taxonomy" id="1082276"/>
    <lineage>
        <taxon>Bacteria</taxon>
        <taxon>Bacillati</taxon>
        <taxon>Bacillota</taxon>
        <taxon>Hydrogenispora</taxon>
    </lineage>
</organism>
<gene>
    <name evidence="2" type="ORF">EDC14_101746</name>
</gene>
<dbReference type="GO" id="GO:0015288">
    <property type="term" value="F:porin activity"/>
    <property type="evidence" value="ECO:0007669"/>
    <property type="project" value="InterPro"/>
</dbReference>
<name>A0A4R1RGW7_HYDET</name>
<sequence>MKKLLVALLSLVLVFAVVASVSAAAPTVTGLLQYEAHEDTGTTDAEKVDARIFFNGSINDATNYTVSLQYADTAANGANVKVREAFATYKTGLGNFSLGKIRITPSIIDLLGGVSPLAGDVDGITAAQVVVKYAYSFDDNTNVWLAVVPADSSQSATSKVEAGAFVAQLNTKASIFDLGLNYQYEGEGDAGYAFQASTTLFDSLKLWTELGRVADQTEAASSDAKTAYYVGAAYTIGKLTLEYEEQFNDDFKYNATFSGKGKHWGSKVSYAVNDNLTLELYHSPNYAIGGFDNSKNFAKAVISF</sequence>
<dbReference type="AlphaFoldDB" id="A0A4R1RGW7"/>
<dbReference type="Proteomes" id="UP000295008">
    <property type="component" value="Unassembled WGS sequence"/>
</dbReference>
<dbReference type="SUPFAM" id="SSF56935">
    <property type="entry name" value="Porins"/>
    <property type="match status" value="1"/>
</dbReference>
<dbReference type="RefSeq" id="WP_132014972.1">
    <property type="nucleotide sequence ID" value="NZ_SLUN01000017.1"/>
</dbReference>
<dbReference type="EMBL" id="SLUN01000017">
    <property type="protein sequence ID" value="TCL65298.1"/>
    <property type="molecule type" value="Genomic_DNA"/>
</dbReference>